<accession>A0A9P4J919</accession>
<dbReference type="CDD" id="cd14361">
    <property type="entry name" value="UBA_HYPK"/>
    <property type="match status" value="1"/>
</dbReference>
<dbReference type="PANTHER" id="PTHR31184:SF2">
    <property type="entry name" value="HUNTINGTIN-INTERACTING PROTEIN K"/>
    <property type="match status" value="1"/>
</dbReference>
<dbReference type="InterPro" id="IPR038922">
    <property type="entry name" value="HYPK_UBA"/>
</dbReference>
<comment type="caution">
    <text evidence="3">The sequence shown here is derived from an EMBL/GenBank/DDBJ whole genome shotgun (WGS) entry which is preliminary data.</text>
</comment>
<feature type="compositionally biased region" description="Polar residues" evidence="1">
    <location>
        <begin position="1"/>
        <end position="18"/>
    </location>
</feature>
<protein>
    <recommendedName>
        <fullName evidence="2">Nascent polypeptide-associated complex subunit alpha-like UBA domain-containing protein</fullName>
    </recommendedName>
</protein>
<reference evidence="3" key="1">
    <citation type="journal article" date="2020" name="Stud. Mycol.">
        <title>101 Dothideomycetes genomes: a test case for predicting lifestyles and emergence of pathogens.</title>
        <authorList>
            <person name="Haridas S."/>
            <person name="Albert R."/>
            <person name="Binder M."/>
            <person name="Bloem J."/>
            <person name="Labutti K."/>
            <person name="Salamov A."/>
            <person name="Andreopoulos B."/>
            <person name="Baker S."/>
            <person name="Barry K."/>
            <person name="Bills G."/>
            <person name="Bluhm B."/>
            <person name="Cannon C."/>
            <person name="Castanera R."/>
            <person name="Culley D."/>
            <person name="Daum C."/>
            <person name="Ezra D."/>
            <person name="Gonzalez J."/>
            <person name="Henrissat B."/>
            <person name="Kuo A."/>
            <person name="Liang C."/>
            <person name="Lipzen A."/>
            <person name="Lutzoni F."/>
            <person name="Magnuson J."/>
            <person name="Mondo S."/>
            <person name="Nolan M."/>
            <person name="Ohm R."/>
            <person name="Pangilinan J."/>
            <person name="Park H.-J."/>
            <person name="Ramirez L."/>
            <person name="Alfaro M."/>
            <person name="Sun H."/>
            <person name="Tritt A."/>
            <person name="Yoshinaga Y."/>
            <person name="Zwiers L.-H."/>
            <person name="Turgeon B."/>
            <person name="Goodwin S."/>
            <person name="Spatafora J."/>
            <person name="Crous P."/>
            <person name="Grigoriev I."/>
        </authorList>
    </citation>
    <scope>NUCLEOTIDE SEQUENCE</scope>
    <source>
        <strain evidence="3">CBS 260.36</strain>
    </source>
</reference>
<dbReference type="EMBL" id="ML996081">
    <property type="protein sequence ID" value="KAF2157071.1"/>
    <property type="molecule type" value="Genomic_DNA"/>
</dbReference>
<keyword evidence="4" id="KW-1185">Reference proteome</keyword>
<dbReference type="AlphaFoldDB" id="A0A9P4J919"/>
<proteinExistence type="predicted"/>
<name>A0A9P4J919_9PEZI</name>
<evidence type="ECO:0000313" key="4">
    <source>
        <dbReference type="Proteomes" id="UP000799439"/>
    </source>
</evidence>
<evidence type="ECO:0000256" key="1">
    <source>
        <dbReference type="SAM" id="MobiDB-lite"/>
    </source>
</evidence>
<dbReference type="OrthoDB" id="285219at2759"/>
<gene>
    <name evidence="3" type="ORF">K461DRAFT_273190</name>
</gene>
<feature type="region of interest" description="Disordered" evidence="1">
    <location>
        <begin position="1"/>
        <end position="48"/>
    </location>
</feature>
<evidence type="ECO:0000259" key="2">
    <source>
        <dbReference type="Pfam" id="PF19026"/>
    </source>
</evidence>
<dbReference type="Proteomes" id="UP000799439">
    <property type="component" value="Unassembled WGS sequence"/>
</dbReference>
<organism evidence="3 4">
    <name type="scientific">Myriangium duriaei CBS 260.36</name>
    <dbReference type="NCBI Taxonomy" id="1168546"/>
    <lineage>
        <taxon>Eukaryota</taxon>
        <taxon>Fungi</taxon>
        <taxon>Dikarya</taxon>
        <taxon>Ascomycota</taxon>
        <taxon>Pezizomycotina</taxon>
        <taxon>Dothideomycetes</taxon>
        <taxon>Dothideomycetidae</taxon>
        <taxon>Myriangiales</taxon>
        <taxon>Myriangiaceae</taxon>
        <taxon>Myriangium</taxon>
    </lineage>
</organism>
<feature type="domain" description="Nascent polypeptide-associated complex subunit alpha-like UBA" evidence="2">
    <location>
        <begin position="94"/>
        <end position="133"/>
    </location>
</feature>
<dbReference type="GO" id="GO:0043066">
    <property type="term" value="P:negative regulation of apoptotic process"/>
    <property type="evidence" value="ECO:0007669"/>
    <property type="project" value="TreeGrafter"/>
</dbReference>
<sequence length="140" mass="14128">MAEPQPSTVREGDTTSSVPGGADSRAAAAALSSLDDQSATTGAGKRDLDTAALGDAVARLEVSSDEKAKSGAAAAGTSTKSADKNKAADEAKKIKIEAADVALVVEQCELSKPRATELLRTYDGNLGRALRGWVGVGVPS</sequence>
<feature type="region of interest" description="Disordered" evidence="1">
    <location>
        <begin position="60"/>
        <end position="89"/>
    </location>
</feature>
<dbReference type="InterPro" id="IPR044034">
    <property type="entry name" value="NAC-like_UBA"/>
</dbReference>
<feature type="compositionally biased region" description="Low complexity" evidence="1">
    <location>
        <begin position="70"/>
        <end position="80"/>
    </location>
</feature>
<dbReference type="PANTHER" id="PTHR31184">
    <property type="entry name" value="HUNTINGTIN-INTERACTING PROTEIN K FAMILY MEMBER"/>
    <property type="match status" value="1"/>
</dbReference>
<dbReference type="InterPro" id="IPR052617">
    <property type="entry name" value="Huntingtin-int_K"/>
</dbReference>
<dbReference type="GO" id="GO:0050821">
    <property type="term" value="P:protein stabilization"/>
    <property type="evidence" value="ECO:0007669"/>
    <property type="project" value="TreeGrafter"/>
</dbReference>
<evidence type="ECO:0000313" key="3">
    <source>
        <dbReference type="EMBL" id="KAF2157071.1"/>
    </source>
</evidence>
<feature type="compositionally biased region" description="Low complexity" evidence="1">
    <location>
        <begin position="22"/>
        <end position="39"/>
    </location>
</feature>
<dbReference type="Pfam" id="PF19026">
    <property type="entry name" value="UBA_HYPK"/>
    <property type="match status" value="1"/>
</dbReference>